<dbReference type="GeneID" id="114574911"/>
<dbReference type="InterPro" id="IPR011010">
    <property type="entry name" value="DNA_brk_join_enz"/>
</dbReference>
<organism evidence="4 5">
    <name type="scientific">Exaiptasia diaphana</name>
    <name type="common">Tropical sea anemone</name>
    <name type="synonym">Aiptasia pulchella</name>
    <dbReference type="NCBI Taxonomy" id="2652724"/>
    <lineage>
        <taxon>Eukaryota</taxon>
        <taxon>Metazoa</taxon>
        <taxon>Cnidaria</taxon>
        <taxon>Anthozoa</taxon>
        <taxon>Hexacorallia</taxon>
        <taxon>Actiniaria</taxon>
        <taxon>Aiptasiidae</taxon>
        <taxon>Exaiptasia</taxon>
    </lineage>
</organism>
<protein>
    <recommendedName>
        <fullName evidence="3">Tyr recombinase domain-containing protein</fullName>
    </recommendedName>
</protein>
<evidence type="ECO:0000313" key="5">
    <source>
        <dbReference type="Proteomes" id="UP000887567"/>
    </source>
</evidence>
<dbReference type="RefSeq" id="XP_028514421.1">
    <property type="nucleotide sequence ID" value="XM_028658620.1"/>
</dbReference>
<dbReference type="Gene3D" id="1.10.443.10">
    <property type="entry name" value="Intergrase catalytic core"/>
    <property type="match status" value="1"/>
</dbReference>
<sequence>MYGVCALPANGAHVALYLSELMSQGSSPAPVLSATYGISWAHRKALEPDPCQHPWVPQVCEAAKRLLGRPPVKKENLKVGHVQAIVDQFGYFGTSLADLQTVVIILVGFAGFLRWSDLSGIQVEGMQFHDTHMDIMLGKRKNDQYRKGSMIPIARTGSVYCPVSMMERFIARTNTSTGPLFQEIKIQVGNQKLSHNKLRYSSARSQVLRMFKAIGLEEKKFGLHSLRAGGASAASEAGIPERLISAHGGWKSESSRNGYIRDNKQTRVSVSKALGL</sequence>
<dbReference type="GO" id="GO:0015074">
    <property type="term" value="P:DNA integration"/>
    <property type="evidence" value="ECO:0007669"/>
    <property type="project" value="InterPro"/>
</dbReference>
<dbReference type="InterPro" id="IPR002104">
    <property type="entry name" value="Integrase_catalytic"/>
</dbReference>
<dbReference type="OrthoDB" id="10039881at2759"/>
<evidence type="ECO:0000256" key="1">
    <source>
        <dbReference type="ARBA" id="ARBA00023125"/>
    </source>
</evidence>
<dbReference type="Proteomes" id="UP000887567">
    <property type="component" value="Unplaced"/>
</dbReference>
<keyword evidence="2" id="KW-0233">DNA recombination</keyword>
<dbReference type="Gene3D" id="1.10.150.130">
    <property type="match status" value="1"/>
</dbReference>
<dbReference type="PANTHER" id="PTHR34605:SF6">
    <property type="entry name" value="TYR RECOMBINASE DOMAIN-CONTAINING PROTEIN"/>
    <property type="match status" value="1"/>
</dbReference>
<dbReference type="SUPFAM" id="SSF47823">
    <property type="entry name" value="lambda integrase-like, N-terminal domain"/>
    <property type="match status" value="1"/>
</dbReference>
<evidence type="ECO:0000259" key="3">
    <source>
        <dbReference type="Pfam" id="PF00589"/>
    </source>
</evidence>
<name>A0A913YJ78_EXADI</name>
<dbReference type="GO" id="GO:0006310">
    <property type="term" value="P:DNA recombination"/>
    <property type="evidence" value="ECO:0007669"/>
    <property type="project" value="UniProtKB-KW"/>
</dbReference>
<accession>A0A913YJ78</accession>
<keyword evidence="1" id="KW-0238">DNA-binding</keyword>
<evidence type="ECO:0000313" key="4">
    <source>
        <dbReference type="EnsemblMetazoa" id="XP_028514421.1"/>
    </source>
</evidence>
<evidence type="ECO:0000256" key="2">
    <source>
        <dbReference type="ARBA" id="ARBA00023172"/>
    </source>
</evidence>
<dbReference type="SUPFAM" id="SSF56349">
    <property type="entry name" value="DNA breaking-rejoining enzymes"/>
    <property type="match status" value="1"/>
</dbReference>
<dbReference type="KEGG" id="epa:114574911"/>
<dbReference type="GO" id="GO:0003677">
    <property type="term" value="F:DNA binding"/>
    <property type="evidence" value="ECO:0007669"/>
    <property type="project" value="UniProtKB-KW"/>
</dbReference>
<dbReference type="Pfam" id="PF00589">
    <property type="entry name" value="Phage_integrase"/>
    <property type="match status" value="1"/>
</dbReference>
<feature type="domain" description="Tyr recombinase" evidence="3">
    <location>
        <begin position="97"/>
        <end position="265"/>
    </location>
</feature>
<reference evidence="4" key="1">
    <citation type="submission" date="2022-11" db="UniProtKB">
        <authorList>
            <consortium name="EnsemblMetazoa"/>
        </authorList>
    </citation>
    <scope>IDENTIFICATION</scope>
</reference>
<dbReference type="InterPro" id="IPR052925">
    <property type="entry name" value="Phage_Integrase-like_Recomb"/>
</dbReference>
<dbReference type="OMA" id="THMDIML"/>
<dbReference type="InterPro" id="IPR010998">
    <property type="entry name" value="Integrase_recombinase_N"/>
</dbReference>
<dbReference type="PANTHER" id="PTHR34605">
    <property type="entry name" value="PHAGE_INTEGRASE DOMAIN-CONTAINING PROTEIN"/>
    <property type="match status" value="1"/>
</dbReference>
<keyword evidence="5" id="KW-1185">Reference proteome</keyword>
<dbReference type="AlphaFoldDB" id="A0A913YJ78"/>
<proteinExistence type="predicted"/>
<dbReference type="InterPro" id="IPR013762">
    <property type="entry name" value="Integrase-like_cat_sf"/>
</dbReference>
<dbReference type="EnsemblMetazoa" id="XM_028658620.1">
    <property type="protein sequence ID" value="XP_028514421.1"/>
    <property type="gene ID" value="LOC114574911"/>
</dbReference>